<proteinExistence type="predicted"/>
<gene>
    <name evidence="1" type="ORF">F7D71_02050</name>
</gene>
<dbReference type="Proteomes" id="UP000423156">
    <property type="component" value="Unassembled WGS sequence"/>
</dbReference>
<sequence>MEKYKYTNKEERPIPKYKDGDIAWYIDEWFESPQRCIVKGCCNVSWFEGNEFNSSGWWIDYRYKPDYCERTKQHKIREESLFDTEQEALIALFEEFKDKVKRKLEFFNKESKSLVLNKSCDCFYKG</sequence>
<evidence type="ECO:0000313" key="2">
    <source>
        <dbReference type="Proteomes" id="UP000423156"/>
    </source>
</evidence>
<protein>
    <submittedName>
        <fullName evidence="1">Uncharacterized protein</fullName>
    </submittedName>
</protein>
<dbReference type="RefSeq" id="WP_153091690.1">
    <property type="nucleotide sequence ID" value="NZ_VZBZ01000013.1"/>
</dbReference>
<reference evidence="2" key="1">
    <citation type="submission" date="2019-09" db="EMBL/GenBank/DDBJ databases">
        <title>Distinct polysaccharide growth profiles of human intestinal Prevotella copri isolates.</title>
        <authorList>
            <person name="Fehlner-Peach H."/>
            <person name="Magnabosco C."/>
            <person name="Raghavan V."/>
            <person name="Scher J.U."/>
            <person name="Tett A."/>
            <person name="Cox L.M."/>
            <person name="Gottsegen C."/>
            <person name="Watters A."/>
            <person name="Wiltshire- Gordon J.D."/>
            <person name="Segata N."/>
            <person name="Bonneau R."/>
            <person name="Littman D.R."/>
        </authorList>
    </citation>
    <scope>NUCLEOTIDE SEQUENCE [LARGE SCALE GENOMIC DNA]</scope>
    <source>
        <strain evidence="2">BU41712</strain>
    </source>
</reference>
<comment type="caution">
    <text evidence="1">The sequence shown here is derived from an EMBL/GenBank/DDBJ whole genome shotgun (WGS) entry which is preliminary data.</text>
</comment>
<organism evidence="1 2">
    <name type="scientific">Segatella copri</name>
    <dbReference type="NCBI Taxonomy" id="165179"/>
    <lineage>
        <taxon>Bacteria</taxon>
        <taxon>Pseudomonadati</taxon>
        <taxon>Bacteroidota</taxon>
        <taxon>Bacteroidia</taxon>
        <taxon>Bacteroidales</taxon>
        <taxon>Prevotellaceae</taxon>
        <taxon>Segatella</taxon>
    </lineage>
</organism>
<name>A0AA90UNU9_9BACT</name>
<dbReference type="AlphaFoldDB" id="A0AA90UNU9"/>
<accession>A0AA90UNU9</accession>
<evidence type="ECO:0000313" key="1">
    <source>
        <dbReference type="EMBL" id="MQN76667.1"/>
    </source>
</evidence>
<dbReference type="EMBL" id="VZBZ01000013">
    <property type="protein sequence ID" value="MQN76667.1"/>
    <property type="molecule type" value="Genomic_DNA"/>
</dbReference>